<comment type="caution">
    <text evidence="2">The sequence shown here is derived from an EMBL/GenBank/DDBJ whole genome shotgun (WGS) entry which is preliminary data.</text>
</comment>
<keyword evidence="3" id="KW-1185">Reference proteome</keyword>
<evidence type="ECO:0000313" key="3">
    <source>
        <dbReference type="Proteomes" id="UP000015354"/>
    </source>
</evidence>
<evidence type="ECO:0000313" key="2">
    <source>
        <dbReference type="EMBL" id="EPY18368.1"/>
    </source>
</evidence>
<accession>S9TPI6</accession>
<feature type="region of interest" description="Disordered" evidence="1">
    <location>
        <begin position="473"/>
        <end position="506"/>
    </location>
</feature>
<feature type="compositionally biased region" description="Basic and acidic residues" evidence="1">
    <location>
        <begin position="478"/>
        <end position="492"/>
    </location>
</feature>
<dbReference type="EMBL" id="ATMH01009970">
    <property type="protein sequence ID" value="EPY18368.1"/>
    <property type="molecule type" value="Genomic_DNA"/>
</dbReference>
<protein>
    <submittedName>
        <fullName evidence="2">Proteophosphoglycan ppg4</fullName>
    </submittedName>
</protein>
<feature type="compositionally biased region" description="Low complexity" evidence="1">
    <location>
        <begin position="24"/>
        <end position="38"/>
    </location>
</feature>
<name>S9TPI6_9TRYP</name>
<organism evidence="2 3">
    <name type="scientific">Strigomonas culicis</name>
    <dbReference type="NCBI Taxonomy" id="28005"/>
    <lineage>
        <taxon>Eukaryota</taxon>
        <taxon>Discoba</taxon>
        <taxon>Euglenozoa</taxon>
        <taxon>Kinetoplastea</taxon>
        <taxon>Metakinetoplastina</taxon>
        <taxon>Trypanosomatida</taxon>
        <taxon>Trypanosomatidae</taxon>
        <taxon>Strigomonadinae</taxon>
        <taxon>Strigomonas</taxon>
    </lineage>
</organism>
<sequence length="563" mass="59448">MALCRIHEVADFAKSRNESHLTESSQGISSVDSGSFSTRSSSTVVAVPAWREELPPAPHSEWLRPLARGRTEGTKQPSGPLDADGAGAAAKSPIPLPVGALTPAKAEALRQERLSLVADGSAAPALPSCPKRSVPALRSGDVPLSSPVAGGGDAMSSQASGKASATGPVAVSLSGPFCTNSPLPPIGEAVPPLHQRSEGSAREDTDTAIRGAVNDAALTSNRAPRSDSIISATEESEPTTSARGESAAKGGVPPVLTAEAEYRFLADEPAHALPVYTDAKRGSMDFTDVRDGGAMRHRLSVNELNPQGTVPLTLTLFNHMSNAHEGLCGQEGERSVSESAMYGSASNSSSSDPPPTGIASGRDRTHGEGEGRRGVDMEEYASMKWTSSFCFDALGAERRRRSQTLNPGALHAIAEGRDPGQQADETTHYPVFHSHTQLDTSGPILYASSSFMFCGAGDEDAMEYPMFYPSFTEAEETGQDKEGKIERSRRSSMDCSSSDGEEAHEEGGGKVVFFSVVDGLRGADSLLRHFCSMRVDPTPRHSGRGVNSVVPHSQSDDIRYRSW</sequence>
<feature type="compositionally biased region" description="Low complexity" evidence="1">
    <location>
        <begin position="337"/>
        <end position="351"/>
    </location>
</feature>
<feature type="compositionally biased region" description="Basic and acidic residues" evidence="1">
    <location>
        <begin position="554"/>
        <end position="563"/>
    </location>
</feature>
<feature type="region of interest" description="Disordered" evidence="1">
    <location>
        <begin position="70"/>
        <end position="90"/>
    </location>
</feature>
<feature type="region of interest" description="Disordered" evidence="1">
    <location>
        <begin position="538"/>
        <end position="563"/>
    </location>
</feature>
<dbReference type="Proteomes" id="UP000015354">
    <property type="component" value="Unassembled WGS sequence"/>
</dbReference>
<feature type="region of interest" description="Disordered" evidence="1">
    <location>
        <begin position="330"/>
        <end position="372"/>
    </location>
</feature>
<gene>
    <name evidence="2" type="ORF">STCU_10007</name>
</gene>
<feature type="compositionally biased region" description="Polar residues" evidence="1">
    <location>
        <begin position="217"/>
        <end position="243"/>
    </location>
</feature>
<feature type="region of interest" description="Disordered" evidence="1">
    <location>
        <begin position="15"/>
        <end position="38"/>
    </location>
</feature>
<evidence type="ECO:0000256" key="1">
    <source>
        <dbReference type="SAM" id="MobiDB-lite"/>
    </source>
</evidence>
<feature type="compositionally biased region" description="Basic and acidic residues" evidence="1">
    <location>
        <begin position="361"/>
        <end position="372"/>
    </location>
</feature>
<feature type="region of interest" description="Disordered" evidence="1">
    <location>
        <begin position="122"/>
        <end position="162"/>
    </location>
</feature>
<proteinExistence type="predicted"/>
<feature type="region of interest" description="Disordered" evidence="1">
    <location>
        <begin position="212"/>
        <end position="251"/>
    </location>
</feature>
<reference evidence="2 3" key="1">
    <citation type="journal article" date="2013" name="PLoS ONE">
        <title>Predicting the Proteins of Angomonas deanei, Strigomonas culicis and Their Respective Endosymbionts Reveals New Aspects of the Trypanosomatidae Family.</title>
        <authorList>
            <person name="Motta M.C."/>
            <person name="Martins A.C."/>
            <person name="de Souza S.S."/>
            <person name="Catta-Preta C.M."/>
            <person name="Silva R."/>
            <person name="Klein C.C."/>
            <person name="de Almeida L.G."/>
            <person name="de Lima Cunha O."/>
            <person name="Ciapina L.P."/>
            <person name="Brocchi M."/>
            <person name="Colabardini A.C."/>
            <person name="de Araujo Lima B."/>
            <person name="Machado C.R."/>
            <person name="de Almeida Soares C.M."/>
            <person name="Probst C.M."/>
            <person name="de Menezes C.B."/>
            <person name="Thompson C.E."/>
            <person name="Bartholomeu D.C."/>
            <person name="Gradia D.F."/>
            <person name="Pavoni D.P."/>
            <person name="Grisard E.C."/>
            <person name="Fantinatti-Garboggini F."/>
            <person name="Marchini F.K."/>
            <person name="Rodrigues-Luiz G.F."/>
            <person name="Wagner G."/>
            <person name="Goldman G.H."/>
            <person name="Fietto J.L."/>
            <person name="Elias M.C."/>
            <person name="Goldman M.H."/>
            <person name="Sagot M.F."/>
            <person name="Pereira M."/>
            <person name="Stoco P.H."/>
            <person name="de Mendonca-Neto R.P."/>
            <person name="Teixeira S.M."/>
            <person name="Maciel T.E."/>
            <person name="de Oliveira Mendes T.A."/>
            <person name="Urmenyi T.P."/>
            <person name="de Souza W."/>
            <person name="Schenkman S."/>
            <person name="de Vasconcelos A.T."/>
        </authorList>
    </citation>
    <scope>NUCLEOTIDE SEQUENCE [LARGE SCALE GENOMIC DNA]</scope>
</reference>
<dbReference type="AlphaFoldDB" id="S9TPI6"/>